<proteinExistence type="predicted"/>
<feature type="domain" description="CBS" evidence="2">
    <location>
        <begin position="103"/>
        <end position="159"/>
    </location>
</feature>
<feature type="domain" description="CBS" evidence="2">
    <location>
        <begin position="9"/>
        <end position="66"/>
    </location>
</feature>
<evidence type="ECO:0000259" key="2">
    <source>
        <dbReference type="PROSITE" id="PS51371"/>
    </source>
</evidence>
<reference evidence="3 4" key="1">
    <citation type="submission" date="2018-06" db="EMBL/GenBank/DDBJ databases">
        <authorList>
            <consortium name="Pathogen Informatics"/>
            <person name="Doyle S."/>
        </authorList>
    </citation>
    <scope>NUCLEOTIDE SEQUENCE [LARGE SCALE GENOMIC DNA]</scope>
    <source>
        <strain evidence="3 4">NCTC13294</strain>
    </source>
</reference>
<dbReference type="SUPFAM" id="SSF54631">
    <property type="entry name" value="CBS-domain pair"/>
    <property type="match status" value="1"/>
</dbReference>
<protein>
    <submittedName>
        <fullName evidence="3">CBS domain</fullName>
    </submittedName>
</protein>
<dbReference type="RefSeq" id="WP_115612549.1">
    <property type="nucleotide sequence ID" value="NZ_JBHLZC010000001.1"/>
</dbReference>
<dbReference type="EMBL" id="UFUW01000001">
    <property type="protein sequence ID" value="SUX25516.1"/>
    <property type="molecule type" value="Genomic_DNA"/>
</dbReference>
<dbReference type="CDD" id="cd02205">
    <property type="entry name" value="CBS_pair_SF"/>
    <property type="match status" value="1"/>
</dbReference>
<gene>
    <name evidence="3" type="ORF">NCTC13294_02470</name>
</gene>
<dbReference type="Gene3D" id="3.10.580.10">
    <property type="entry name" value="CBS-domain"/>
    <property type="match status" value="1"/>
</dbReference>
<evidence type="ECO:0000313" key="4">
    <source>
        <dbReference type="Proteomes" id="UP000254572"/>
    </source>
</evidence>
<evidence type="ECO:0000256" key="1">
    <source>
        <dbReference type="PROSITE-ProRule" id="PRU00703"/>
    </source>
</evidence>
<sequence>MNYTCRDVRLPNHPTLHPAMSIAGAFAAIHHRNERFFPVVDDAGDFVGIFNSRSLVELLLPRSLTANLGREMNPPELNFMKTTPSELLQRLREHYEDPITDYLIRDEVPQCTPDTSLMEALYLLYRSRRSHGVVLAKGSRYYLGLVSISSILDSIIRAA</sequence>
<dbReference type="InterPro" id="IPR046342">
    <property type="entry name" value="CBS_dom_sf"/>
</dbReference>
<dbReference type="Proteomes" id="UP000254572">
    <property type="component" value="Unassembled WGS sequence"/>
</dbReference>
<evidence type="ECO:0000313" key="3">
    <source>
        <dbReference type="EMBL" id="SUX25516.1"/>
    </source>
</evidence>
<accession>A0A381EEV9</accession>
<organism evidence="3 4">
    <name type="scientific">Cardiobacterium valvarum</name>
    <dbReference type="NCBI Taxonomy" id="194702"/>
    <lineage>
        <taxon>Bacteria</taxon>
        <taxon>Pseudomonadati</taxon>
        <taxon>Pseudomonadota</taxon>
        <taxon>Gammaproteobacteria</taxon>
        <taxon>Cardiobacteriales</taxon>
        <taxon>Cardiobacteriaceae</taxon>
        <taxon>Cardiobacterium</taxon>
    </lineage>
</organism>
<keyword evidence="1" id="KW-0129">CBS domain</keyword>
<dbReference type="PROSITE" id="PS51371">
    <property type="entry name" value="CBS"/>
    <property type="match status" value="2"/>
</dbReference>
<dbReference type="OrthoDB" id="7065542at2"/>
<dbReference type="InterPro" id="IPR000644">
    <property type="entry name" value="CBS_dom"/>
</dbReference>
<name>A0A381EEV9_9GAMM</name>
<dbReference type="Pfam" id="PF00571">
    <property type="entry name" value="CBS"/>
    <property type="match status" value="2"/>
</dbReference>
<keyword evidence="4" id="KW-1185">Reference proteome</keyword>
<dbReference type="AlphaFoldDB" id="A0A381EEV9"/>